<dbReference type="PROSITE" id="PS51257">
    <property type="entry name" value="PROKAR_LIPOPROTEIN"/>
    <property type="match status" value="1"/>
</dbReference>
<gene>
    <name evidence="2" type="ORF">E3O46_03910</name>
</gene>
<evidence type="ECO:0000313" key="2">
    <source>
        <dbReference type="EMBL" id="TFC22598.1"/>
    </source>
</evidence>
<feature type="chain" id="PRO_5046996713" description="Lipoprotein" evidence="1">
    <location>
        <begin position="22"/>
        <end position="184"/>
    </location>
</feature>
<reference evidence="2 3" key="1">
    <citation type="submission" date="2019-03" db="EMBL/GenBank/DDBJ databases">
        <title>Genomics of glacier-inhabiting Cryobacterium strains.</title>
        <authorList>
            <person name="Liu Q."/>
            <person name="Xin Y.-H."/>
        </authorList>
    </citation>
    <scope>NUCLEOTIDE SEQUENCE [LARGE SCALE GENOMIC DNA]</scope>
    <source>
        <strain evidence="2 3">MDB1-5</strain>
    </source>
</reference>
<accession>A0ABY2IQV3</accession>
<proteinExistence type="predicted"/>
<keyword evidence="1" id="KW-0732">Signal</keyword>
<dbReference type="RefSeq" id="WP_134448724.1">
    <property type="nucleotide sequence ID" value="NZ_SOFS01000012.1"/>
</dbReference>
<feature type="signal peptide" evidence="1">
    <location>
        <begin position="1"/>
        <end position="21"/>
    </location>
</feature>
<sequence length="184" mass="18280">MKMPVLVTLTLLGALALSGCATGPSTSPSGTAAPGAAATAAATESASPEACSGVRVVVDFGTLAAPKITDCVDTGTATTIAASAVMKTAAVATEGTVQYGDQVVCRVNGRPAADETVTVTGQASFVESCQSMAPAYAYWALWIQQSPGAAWEYAQEGLGSLQVTPGQSLGLVFTTGTETPTPGS</sequence>
<organism evidence="2 3">
    <name type="scientific">Cryobacterium glucosi</name>
    <dbReference type="NCBI Taxonomy" id="1259175"/>
    <lineage>
        <taxon>Bacteria</taxon>
        <taxon>Bacillati</taxon>
        <taxon>Actinomycetota</taxon>
        <taxon>Actinomycetes</taxon>
        <taxon>Micrococcales</taxon>
        <taxon>Microbacteriaceae</taxon>
        <taxon>Cryobacterium</taxon>
    </lineage>
</organism>
<evidence type="ECO:0000256" key="1">
    <source>
        <dbReference type="SAM" id="SignalP"/>
    </source>
</evidence>
<keyword evidence="3" id="KW-1185">Reference proteome</keyword>
<protein>
    <recommendedName>
        <fullName evidence="4">Lipoprotein</fullName>
    </recommendedName>
</protein>
<dbReference type="Proteomes" id="UP000297604">
    <property type="component" value="Unassembled WGS sequence"/>
</dbReference>
<evidence type="ECO:0008006" key="4">
    <source>
        <dbReference type="Google" id="ProtNLM"/>
    </source>
</evidence>
<evidence type="ECO:0000313" key="3">
    <source>
        <dbReference type="Proteomes" id="UP000297604"/>
    </source>
</evidence>
<comment type="caution">
    <text evidence="2">The sequence shown here is derived from an EMBL/GenBank/DDBJ whole genome shotgun (WGS) entry which is preliminary data.</text>
</comment>
<dbReference type="EMBL" id="SOFS01000012">
    <property type="protein sequence ID" value="TFC22598.1"/>
    <property type="molecule type" value="Genomic_DNA"/>
</dbReference>
<name>A0ABY2IQV3_9MICO</name>